<dbReference type="EMBL" id="UHFF01000002">
    <property type="protein sequence ID" value="SUN49316.1"/>
    <property type="molecule type" value="Genomic_DNA"/>
</dbReference>
<dbReference type="InterPro" id="IPR053163">
    <property type="entry name" value="HTH-type_regulator_Rgg"/>
</dbReference>
<proteinExistence type="predicted"/>
<gene>
    <name evidence="2" type="ORF">NCTC12092_01838</name>
</gene>
<dbReference type="InterPro" id="IPR010057">
    <property type="entry name" value="Transcription_activator_Rgg_C"/>
</dbReference>
<evidence type="ECO:0000259" key="1">
    <source>
        <dbReference type="Pfam" id="PF21259"/>
    </source>
</evidence>
<evidence type="ECO:0000313" key="2">
    <source>
        <dbReference type="EMBL" id="SUN49316.1"/>
    </source>
</evidence>
<protein>
    <submittedName>
        <fullName evidence="2">DNA-binding protein</fullName>
    </submittedName>
</protein>
<dbReference type="InterPro" id="IPR010982">
    <property type="entry name" value="Lambda_DNA-bd_dom_sf"/>
</dbReference>
<dbReference type="GO" id="GO:0003677">
    <property type="term" value="F:DNA binding"/>
    <property type="evidence" value="ECO:0007669"/>
    <property type="project" value="UniProtKB-KW"/>
</dbReference>
<dbReference type="NCBIfam" id="TIGR01716">
    <property type="entry name" value="RGG_Cterm"/>
    <property type="match status" value="1"/>
</dbReference>
<reference evidence="2 3" key="1">
    <citation type="submission" date="2018-06" db="EMBL/GenBank/DDBJ databases">
        <authorList>
            <consortium name="Pathogen Informatics"/>
            <person name="Doyle S."/>
        </authorList>
    </citation>
    <scope>NUCLEOTIDE SEQUENCE [LARGE SCALE GENOMIC DNA]</scope>
    <source>
        <strain evidence="2 3">NCTC12092</strain>
    </source>
</reference>
<dbReference type="SUPFAM" id="SSF47413">
    <property type="entry name" value="lambda repressor-like DNA-binding domains"/>
    <property type="match status" value="1"/>
</dbReference>
<dbReference type="Pfam" id="PF21259">
    <property type="entry name" value="Rgg_C"/>
    <property type="match status" value="1"/>
</dbReference>
<keyword evidence="2" id="KW-0238">DNA-binding</keyword>
<dbReference type="CDD" id="cd00093">
    <property type="entry name" value="HTH_XRE"/>
    <property type="match status" value="1"/>
</dbReference>
<dbReference type="AlphaFoldDB" id="A0A380JVE0"/>
<dbReference type="Proteomes" id="UP000254461">
    <property type="component" value="Unassembled WGS sequence"/>
</dbReference>
<dbReference type="PANTHER" id="PTHR37038:SF12">
    <property type="entry name" value="TRANSCRIPTIONAL REGULATOR"/>
    <property type="match status" value="1"/>
</dbReference>
<dbReference type="PANTHER" id="PTHR37038">
    <property type="entry name" value="TRANSCRIPTIONAL REGULATOR-RELATED"/>
    <property type="match status" value="1"/>
</dbReference>
<organism evidence="2 3">
    <name type="scientific">Streptococcus equi subsp. equi</name>
    <dbReference type="NCBI Taxonomy" id="148942"/>
    <lineage>
        <taxon>Bacteria</taxon>
        <taxon>Bacillati</taxon>
        <taxon>Bacillota</taxon>
        <taxon>Bacilli</taxon>
        <taxon>Lactobacillales</taxon>
        <taxon>Streptococcaceae</taxon>
        <taxon>Streptococcus</taxon>
    </lineage>
</organism>
<feature type="domain" description="HTH-type transcriptional regulator Rgg C-terminal" evidence="1">
    <location>
        <begin position="101"/>
        <end position="278"/>
    </location>
</feature>
<dbReference type="RefSeq" id="WP_043030203.1">
    <property type="nucleotide sequence ID" value="NZ_UHFF01000002.1"/>
</dbReference>
<dbReference type="InterPro" id="IPR001387">
    <property type="entry name" value="Cro/C1-type_HTH"/>
</dbReference>
<accession>A0A380JVE0</accession>
<sequence>MLNKMGESFKIMRKSRGITLSEATGEEFSESMLSRFENGQSEMSAQKLFACLDNIYLDIEEYNLLVREYEPTDFSTLQKNIHHFYNPYNEIELEKLAKKELDKIKIDGREQYHRLNNILIKARIKSVNNNYFISDDLIEYLKNYLFSMVNWANYELTLFSETIHLFEPNAFLNYCQEMLHRSDFYKRLSYNSAIIQTILINGVFYSVEKNRLEDALILIETIKQNFSQTRDAYLKIVFMIAKGYYLTKFDKNKGIFLIKKGINIFKDLGYEEISTYYYNEFKNIMD</sequence>
<name>A0A380JVE0_9STRE</name>
<evidence type="ECO:0000313" key="3">
    <source>
        <dbReference type="Proteomes" id="UP000254461"/>
    </source>
</evidence>